<evidence type="ECO:0000256" key="1">
    <source>
        <dbReference type="SAM" id="Phobius"/>
    </source>
</evidence>
<dbReference type="EMBL" id="GU943118">
    <property type="protein sequence ID" value="ADD96066.1"/>
    <property type="molecule type" value="Genomic_DNA"/>
</dbReference>
<accession>D6PK15</accession>
<feature type="transmembrane region" description="Helical" evidence="1">
    <location>
        <begin position="12"/>
        <end position="36"/>
    </location>
</feature>
<feature type="transmembrane region" description="Helical" evidence="1">
    <location>
        <begin position="149"/>
        <end position="169"/>
    </location>
</feature>
<keyword evidence="1" id="KW-1133">Transmembrane helix</keyword>
<keyword evidence="1" id="KW-0812">Transmembrane</keyword>
<protein>
    <submittedName>
        <fullName evidence="2">Uncharacterized protein</fullName>
    </submittedName>
</protein>
<feature type="transmembrane region" description="Helical" evidence="1">
    <location>
        <begin position="56"/>
        <end position="78"/>
    </location>
</feature>
<proteinExistence type="predicted"/>
<dbReference type="AlphaFoldDB" id="D6PK15"/>
<keyword evidence="1" id="KW-0472">Membrane</keyword>
<reference evidence="2" key="1">
    <citation type="journal article" date="2010" name="ISME J.">
        <title>Metagenome of the Mediterranean deep chlorophyll maximum studied by direct and fosmid library 454 pyrosequencing.</title>
        <authorList>
            <person name="Ghai R."/>
            <person name="Martin-Cuadrado A.B."/>
            <person name="Molto A.G."/>
            <person name="Heredia I.G."/>
            <person name="Cabrera R."/>
            <person name="Martin J."/>
            <person name="Verdu M."/>
            <person name="Deschamps P."/>
            <person name="Moreira D."/>
            <person name="Lopez-Garcia P."/>
            <person name="Mira A."/>
            <person name="Rodriguez-Valera F."/>
        </authorList>
    </citation>
    <scope>NUCLEOTIDE SEQUENCE</scope>
</reference>
<name>D6PK15_9ZZZZ</name>
<sequence length="197" mass="22062">MIYTVYKLRYKIGLVSIVSGLGGMTIGVIIAHFAGFPKGEVIDYFNWIPRGWLPQTIGQLMAFGASQLLLLGMVLVVWNQKELTWAKATYFAFLTWIEMSILLGIVPSEWLNLAQGPLEWTGQRDFIQFPPILFLNNEIGLSMAALKDLIQLGISTNFLIAGLVVAYLIQDVNNKIESSKSRISDYGKEVMRVEQDG</sequence>
<feature type="transmembrane region" description="Helical" evidence="1">
    <location>
        <begin position="90"/>
        <end position="108"/>
    </location>
</feature>
<organism evidence="2">
    <name type="scientific">uncultured organism MedDCM-OCT-S04-C478</name>
    <dbReference type="NCBI Taxonomy" id="743617"/>
    <lineage>
        <taxon>unclassified sequences</taxon>
        <taxon>environmental samples</taxon>
    </lineage>
</organism>
<evidence type="ECO:0000313" key="2">
    <source>
        <dbReference type="EMBL" id="ADD96066.1"/>
    </source>
</evidence>